<keyword evidence="3 5" id="KW-0694">RNA-binding</keyword>
<reference evidence="7" key="1">
    <citation type="journal article" date="2020" name="mSystems">
        <title>Genome- and Community-Level Interaction Insights into Carbon Utilization and Element Cycling Functions of Hydrothermarchaeota in Hydrothermal Sediment.</title>
        <authorList>
            <person name="Zhou Z."/>
            <person name="Liu Y."/>
            <person name="Xu W."/>
            <person name="Pan J."/>
            <person name="Luo Z.H."/>
            <person name="Li M."/>
        </authorList>
    </citation>
    <scope>NUCLEOTIDE SEQUENCE [LARGE SCALE GENOMIC DNA]</scope>
    <source>
        <strain evidence="7">HyVt-102</strain>
    </source>
</reference>
<evidence type="ECO:0000256" key="4">
    <source>
        <dbReference type="ARBA" id="ARBA00022917"/>
    </source>
</evidence>
<dbReference type="SMART" id="SM00363">
    <property type="entry name" value="S4"/>
    <property type="match status" value="1"/>
</dbReference>
<sequence>MRLDLFLKKTGLVKRRTVAQNLIKGGLITLNGKATKSGKEVKAGDIIGIKGECYLIKEIPHGNVKKSDRERYVEKVNGCNHAG</sequence>
<keyword evidence="1" id="KW-0820">tRNA-binding</keyword>
<evidence type="ECO:0000313" key="7">
    <source>
        <dbReference type="EMBL" id="HDI82193.1"/>
    </source>
</evidence>
<comment type="caution">
    <text evidence="7">The sequence shown here is derived from an EMBL/GenBank/DDBJ whole genome shotgun (WGS) entry which is preliminary data.</text>
</comment>
<gene>
    <name evidence="7" type="ORF">ENF18_00195</name>
</gene>
<dbReference type="InterPro" id="IPR002942">
    <property type="entry name" value="S4_RNA-bd"/>
</dbReference>
<feature type="domain" description="RNA-binding S4" evidence="6">
    <location>
        <begin position="1"/>
        <end position="60"/>
    </location>
</feature>
<dbReference type="EMBL" id="DQWE01000010">
    <property type="protein sequence ID" value="HDI82193.1"/>
    <property type="molecule type" value="Genomic_DNA"/>
</dbReference>
<protein>
    <submittedName>
        <fullName evidence="7">RNA-binding S4 domain-containing protein</fullName>
    </submittedName>
</protein>
<evidence type="ECO:0000256" key="3">
    <source>
        <dbReference type="ARBA" id="ARBA00022884"/>
    </source>
</evidence>
<keyword evidence="4" id="KW-0648">Protein biosynthesis</keyword>
<dbReference type="PROSITE" id="PS50889">
    <property type="entry name" value="S4"/>
    <property type="match status" value="1"/>
</dbReference>
<dbReference type="Gene3D" id="3.10.290.10">
    <property type="entry name" value="RNA-binding S4 domain"/>
    <property type="match status" value="1"/>
</dbReference>
<dbReference type="PIRSF" id="PIRSF038881">
    <property type="entry name" value="RNAbp_HP1423"/>
    <property type="match status" value="1"/>
</dbReference>
<dbReference type="GO" id="GO:0019843">
    <property type="term" value="F:rRNA binding"/>
    <property type="evidence" value="ECO:0007669"/>
    <property type="project" value="UniProtKB-KW"/>
</dbReference>
<dbReference type="CDD" id="cd00165">
    <property type="entry name" value="S4"/>
    <property type="match status" value="1"/>
</dbReference>
<dbReference type="AlphaFoldDB" id="A0A7C0V9Y7"/>
<dbReference type="GO" id="GO:0006412">
    <property type="term" value="P:translation"/>
    <property type="evidence" value="ECO:0007669"/>
    <property type="project" value="UniProtKB-KW"/>
</dbReference>
<accession>A0A7C0V9Y7</accession>
<dbReference type="Pfam" id="PF01479">
    <property type="entry name" value="S4"/>
    <property type="match status" value="1"/>
</dbReference>
<dbReference type="InterPro" id="IPR036986">
    <property type="entry name" value="S4_RNA-bd_sf"/>
</dbReference>
<name>A0A7C0V9Y7_UNCW3</name>
<dbReference type="Proteomes" id="UP000885847">
    <property type="component" value="Unassembled WGS sequence"/>
</dbReference>
<dbReference type="GO" id="GO:0000049">
    <property type="term" value="F:tRNA binding"/>
    <property type="evidence" value="ECO:0007669"/>
    <property type="project" value="UniProtKB-KW"/>
</dbReference>
<proteinExistence type="predicted"/>
<organism evidence="7">
    <name type="scientific">candidate division WOR-3 bacterium</name>
    <dbReference type="NCBI Taxonomy" id="2052148"/>
    <lineage>
        <taxon>Bacteria</taxon>
        <taxon>Bacteria division WOR-3</taxon>
    </lineage>
</organism>
<evidence type="ECO:0000256" key="1">
    <source>
        <dbReference type="ARBA" id="ARBA00022555"/>
    </source>
</evidence>
<dbReference type="SUPFAM" id="SSF55174">
    <property type="entry name" value="Alpha-L RNA-binding motif"/>
    <property type="match status" value="1"/>
</dbReference>
<keyword evidence="2" id="KW-0699">rRNA-binding</keyword>
<evidence type="ECO:0000256" key="5">
    <source>
        <dbReference type="PROSITE-ProRule" id="PRU00182"/>
    </source>
</evidence>
<dbReference type="InterPro" id="IPR025490">
    <property type="entry name" value="RqcP"/>
</dbReference>
<evidence type="ECO:0000256" key="2">
    <source>
        <dbReference type="ARBA" id="ARBA00022730"/>
    </source>
</evidence>
<evidence type="ECO:0000259" key="6">
    <source>
        <dbReference type="SMART" id="SM00363"/>
    </source>
</evidence>